<evidence type="ECO:0000259" key="8">
    <source>
        <dbReference type="Pfam" id="PF21694"/>
    </source>
</evidence>
<evidence type="ECO:0000256" key="2">
    <source>
        <dbReference type="ARBA" id="ARBA00022679"/>
    </source>
</evidence>
<sequence>MVAVLALKLRQLVRVGNAGRGPSTTVAKALGMAPWQVDRARKDLVGWEPEALARCIQSVAQADFDIKGGSRDADFAMERTLLTLARERRGDR</sequence>
<gene>
    <name evidence="9" type="ORF">GCM10025862_21280</name>
</gene>
<evidence type="ECO:0000256" key="3">
    <source>
        <dbReference type="ARBA" id="ARBA00022695"/>
    </source>
</evidence>
<accession>A0ABQ6HPL5</accession>
<feature type="domain" description="DNA polymerase III delta subunit-like C-terminal" evidence="8">
    <location>
        <begin position="2"/>
        <end position="83"/>
    </location>
</feature>
<evidence type="ECO:0000256" key="1">
    <source>
        <dbReference type="ARBA" id="ARBA00012417"/>
    </source>
</evidence>
<dbReference type="PANTHER" id="PTHR34388">
    <property type="entry name" value="DNA POLYMERASE III SUBUNIT DELTA"/>
    <property type="match status" value="1"/>
</dbReference>
<dbReference type="Pfam" id="PF21694">
    <property type="entry name" value="DNA_pol3_delta_C"/>
    <property type="match status" value="1"/>
</dbReference>
<keyword evidence="5" id="KW-0239">DNA-directed DNA polymerase</keyword>
<dbReference type="InterPro" id="IPR048466">
    <property type="entry name" value="DNA_pol3_delta-like_C"/>
</dbReference>
<comment type="similarity">
    <text evidence="6">Belongs to the DNA polymerase HolA subunit family.</text>
</comment>
<evidence type="ECO:0000256" key="6">
    <source>
        <dbReference type="ARBA" id="ARBA00034754"/>
    </source>
</evidence>
<dbReference type="EMBL" id="BSUJ01000001">
    <property type="protein sequence ID" value="GMA20107.1"/>
    <property type="molecule type" value="Genomic_DNA"/>
</dbReference>
<evidence type="ECO:0000313" key="9">
    <source>
        <dbReference type="EMBL" id="GMA20107.1"/>
    </source>
</evidence>
<protein>
    <recommendedName>
        <fullName evidence="1">DNA-directed DNA polymerase</fullName>
        <ecNumber evidence="1">2.7.7.7</ecNumber>
    </recommendedName>
</protein>
<dbReference type="InterPro" id="IPR005790">
    <property type="entry name" value="DNA_polIII_delta"/>
</dbReference>
<proteinExistence type="inferred from homology"/>
<dbReference type="InterPro" id="IPR008921">
    <property type="entry name" value="DNA_pol3_clamp-load_cplx_C"/>
</dbReference>
<evidence type="ECO:0000256" key="5">
    <source>
        <dbReference type="ARBA" id="ARBA00022932"/>
    </source>
</evidence>
<organism evidence="9 10">
    <name type="scientific">Arsenicicoccus piscis</name>
    <dbReference type="NCBI Taxonomy" id="673954"/>
    <lineage>
        <taxon>Bacteria</taxon>
        <taxon>Bacillati</taxon>
        <taxon>Actinomycetota</taxon>
        <taxon>Actinomycetes</taxon>
        <taxon>Micrococcales</taxon>
        <taxon>Intrasporangiaceae</taxon>
        <taxon>Arsenicicoccus</taxon>
    </lineage>
</organism>
<dbReference type="Proteomes" id="UP001157109">
    <property type="component" value="Unassembled WGS sequence"/>
</dbReference>
<dbReference type="Gene3D" id="1.20.272.10">
    <property type="match status" value="1"/>
</dbReference>
<evidence type="ECO:0000256" key="7">
    <source>
        <dbReference type="ARBA" id="ARBA00049244"/>
    </source>
</evidence>
<reference evidence="10" key="1">
    <citation type="journal article" date="2019" name="Int. J. Syst. Evol. Microbiol.">
        <title>The Global Catalogue of Microorganisms (GCM) 10K type strain sequencing project: providing services to taxonomists for standard genome sequencing and annotation.</title>
        <authorList>
            <consortium name="The Broad Institute Genomics Platform"/>
            <consortium name="The Broad Institute Genome Sequencing Center for Infectious Disease"/>
            <person name="Wu L."/>
            <person name="Ma J."/>
        </authorList>
    </citation>
    <scope>NUCLEOTIDE SEQUENCE [LARGE SCALE GENOMIC DNA]</scope>
    <source>
        <strain evidence="10">NBRC 105830</strain>
    </source>
</reference>
<keyword evidence="3" id="KW-0548">Nucleotidyltransferase</keyword>
<dbReference type="PANTHER" id="PTHR34388:SF1">
    <property type="entry name" value="DNA POLYMERASE III SUBUNIT DELTA"/>
    <property type="match status" value="1"/>
</dbReference>
<dbReference type="SUPFAM" id="SSF48019">
    <property type="entry name" value="post-AAA+ oligomerization domain-like"/>
    <property type="match status" value="1"/>
</dbReference>
<evidence type="ECO:0000256" key="4">
    <source>
        <dbReference type="ARBA" id="ARBA00022705"/>
    </source>
</evidence>
<dbReference type="RefSeq" id="WP_348520322.1">
    <property type="nucleotide sequence ID" value="NZ_BSUJ01000001.1"/>
</dbReference>
<comment type="caution">
    <text evidence="9">The sequence shown here is derived from an EMBL/GenBank/DDBJ whole genome shotgun (WGS) entry which is preliminary data.</text>
</comment>
<keyword evidence="4" id="KW-0235">DNA replication</keyword>
<keyword evidence="2" id="KW-0808">Transferase</keyword>
<keyword evidence="10" id="KW-1185">Reference proteome</keyword>
<comment type="catalytic activity">
    <reaction evidence="7">
        <text>DNA(n) + a 2'-deoxyribonucleoside 5'-triphosphate = DNA(n+1) + diphosphate</text>
        <dbReference type="Rhea" id="RHEA:22508"/>
        <dbReference type="Rhea" id="RHEA-COMP:17339"/>
        <dbReference type="Rhea" id="RHEA-COMP:17340"/>
        <dbReference type="ChEBI" id="CHEBI:33019"/>
        <dbReference type="ChEBI" id="CHEBI:61560"/>
        <dbReference type="ChEBI" id="CHEBI:173112"/>
        <dbReference type="EC" id="2.7.7.7"/>
    </reaction>
</comment>
<dbReference type="EC" id="2.7.7.7" evidence="1"/>
<name>A0ABQ6HPL5_9MICO</name>
<evidence type="ECO:0000313" key="10">
    <source>
        <dbReference type="Proteomes" id="UP001157109"/>
    </source>
</evidence>